<sequence>MQTIGKIINSKYVRYGAVSVGDKLGDAAFANIVNNSSTTEEGFVPDARVVAQQQQLITQQQAQIDSLNSAMESVNENFLKIVMQENAFYNEADSKKFIDNFSESFSRNTFYRFVIGNYYSSADPLSGYIWYVDGFKMGTGYEWQMARTYRPDTNEHCITGQNIVVPSITSLMEIFKSKDGK</sequence>
<dbReference type="EMBL" id="VIRB01000020">
    <property type="protein sequence ID" value="NDO67391.1"/>
    <property type="molecule type" value="Genomic_DNA"/>
</dbReference>
<evidence type="ECO:0000313" key="2">
    <source>
        <dbReference type="EMBL" id="NDO67391.1"/>
    </source>
</evidence>
<reference evidence="2 3" key="1">
    <citation type="submission" date="2019-07" db="EMBL/GenBank/DDBJ databases">
        <title>Draft genome sequences of 15 bacterial species constituting the stable defined intestinal microbiota of the GM15 gnotobiotic mouse model.</title>
        <authorList>
            <person name="Elie C."/>
            <person name="Mathieu A."/>
            <person name="Saliou A."/>
            <person name="Darnaud M."/>
            <person name="Leulier F."/>
            <person name="Tamellini A."/>
        </authorList>
    </citation>
    <scope>NUCLEOTIDE SEQUENCE [LARGE SCALE GENOMIC DNA]</scope>
    <source>
        <strain evidence="3">ASF 502</strain>
    </source>
</reference>
<dbReference type="Proteomes" id="UP000474104">
    <property type="component" value="Unassembled WGS sequence"/>
</dbReference>
<protein>
    <submittedName>
        <fullName evidence="2">Uncharacterized protein</fullName>
    </submittedName>
</protein>
<feature type="coiled-coil region" evidence="1">
    <location>
        <begin position="50"/>
        <end position="77"/>
    </location>
</feature>
<proteinExistence type="predicted"/>
<name>A0A9X5H5S6_9FIRM</name>
<organism evidence="2 3">
    <name type="scientific">Schaedlerella arabinosiphila</name>
    <dbReference type="NCBI Taxonomy" id="2044587"/>
    <lineage>
        <taxon>Bacteria</taxon>
        <taxon>Bacillati</taxon>
        <taxon>Bacillota</taxon>
        <taxon>Clostridia</taxon>
        <taxon>Lachnospirales</taxon>
        <taxon>Lachnospiraceae</taxon>
        <taxon>Schaedlerella</taxon>
    </lineage>
</organism>
<evidence type="ECO:0000313" key="3">
    <source>
        <dbReference type="Proteomes" id="UP000474104"/>
    </source>
</evidence>
<keyword evidence="1" id="KW-0175">Coiled coil</keyword>
<gene>
    <name evidence="2" type="ORF">FMM80_01030</name>
</gene>
<dbReference type="AlphaFoldDB" id="A0A9X5H5S6"/>
<accession>A0A9X5H5S6</accession>
<comment type="caution">
    <text evidence="2">The sequence shown here is derived from an EMBL/GenBank/DDBJ whole genome shotgun (WGS) entry which is preliminary data.</text>
</comment>
<evidence type="ECO:0000256" key="1">
    <source>
        <dbReference type="SAM" id="Coils"/>
    </source>
</evidence>